<accession>J5JDD7</accession>
<dbReference type="RefSeq" id="XP_008602601.1">
    <property type="nucleotide sequence ID" value="XM_008604379.1"/>
</dbReference>
<dbReference type="EMBL" id="JH725198">
    <property type="protein sequence ID" value="EJP61791.1"/>
    <property type="molecule type" value="Genomic_DNA"/>
</dbReference>
<name>J5JDD7_BEAB2</name>
<evidence type="ECO:0000313" key="2">
    <source>
        <dbReference type="EMBL" id="EJP61791.1"/>
    </source>
</evidence>
<reference evidence="2 3" key="1">
    <citation type="journal article" date="2012" name="Sci. Rep.">
        <title>Genomic perspectives on the evolution of fungal entomopathogenicity in Beauveria bassiana.</title>
        <authorList>
            <person name="Xiao G."/>
            <person name="Ying S.H."/>
            <person name="Zheng P."/>
            <person name="Wang Z.L."/>
            <person name="Zhang S."/>
            <person name="Xie X.Q."/>
            <person name="Shang Y."/>
            <person name="St Leger R.J."/>
            <person name="Zhao G.P."/>
            <person name="Wang C."/>
            <person name="Feng M.G."/>
        </authorList>
    </citation>
    <scope>NUCLEOTIDE SEQUENCE [LARGE SCALE GENOMIC DNA]</scope>
    <source>
        <strain evidence="2 3">ARSEF 2860</strain>
    </source>
</reference>
<organism evidence="2 3">
    <name type="scientific">Beauveria bassiana (strain ARSEF 2860)</name>
    <name type="common">White muscardine disease fungus</name>
    <name type="synonym">Tritirachium shiotae</name>
    <dbReference type="NCBI Taxonomy" id="655819"/>
    <lineage>
        <taxon>Eukaryota</taxon>
        <taxon>Fungi</taxon>
        <taxon>Dikarya</taxon>
        <taxon>Ascomycota</taxon>
        <taxon>Pezizomycotina</taxon>
        <taxon>Sordariomycetes</taxon>
        <taxon>Hypocreomycetidae</taxon>
        <taxon>Hypocreales</taxon>
        <taxon>Cordycipitaceae</taxon>
        <taxon>Beauveria</taxon>
    </lineage>
</organism>
<dbReference type="Proteomes" id="UP000002762">
    <property type="component" value="Unassembled WGS sequence"/>
</dbReference>
<dbReference type="HOGENOM" id="CLU_2049267_0_0_1"/>
<dbReference type="InParanoid" id="J5JDD7"/>
<feature type="region of interest" description="Disordered" evidence="1">
    <location>
        <begin position="1"/>
        <end position="34"/>
    </location>
</feature>
<keyword evidence="3" id="KW-1185">Reference proteome</keyword>
<dbReference type="OrthoDB" id="5244165at2759"/>
<protein>
    <submittedName>
        <fullName evidence="2">Uncharacterized protein</fullName>
    </submittedName>
</protein>
<proteinExistence type="predicted"/>
<evidence type="ECO:0000256" key="1">
    <source>
        <dbReference type="SAM" id="MobiDB-lite"/>
    </source>
</evidence>
<gene>
    <name evidence="2" type="ORF">BBA_09282</name>
</gene>
<evidence type="ECO:0000313" key="3">
    <source>
        <dbReference type="Proteomes" id="UP000002762"/>
    </source>
</evidence>
<dbReference type="AlphaFoldDB" id="J5JDD7"/>
<sequence>MSRAESVSVRDTPAAPAPSSSRGSNIPSRKPAPVEHCANVDVIRQALEAERASTASWLSPPPPKAGRIATMLSQRQPTGDANAAVLESISGSARVTVFRPSQQDVLADNGRRWLSKLSPP</sequence>
<dbReference type="GeneID" id="19892294"/>